<protein>
    <recommendedName>
        <fullName evidence="8">Permease IIC component</fullName>
    </recommendedName>
</protein>
<evidence type="ECO:0000256" key="8">
    <source>
        <dbReference type="PIRNR" id="PIRNR006351"/>
    </source>
</evidence>
<feature type="transmembrane region" description="Helical" evidence="9">
    <location>
        <begin position="400"/>
        <end position="418"/>
    </location>
</feature>
<keyword evidence="12" id="KW-1185">Reference proteome</keyword>
<evidence type="ECO:0000256" key="3">
    <source>
        <dbReference type="ARBA" id="ARBA00022475"/>
    </source>
</evidence>
<evidence type="ECO:0000256" key="2">
    <source>
        <dbReference type="ARBA" id="ARBA00022448"/>
    </source>
</evidence>
<keyword evidence="2 8" id="KW-0813">Transport</keyword>
<feature type="transmembrane region" description="Helical" evidence="9">
    <location>
        <begin position="290"/>
        <end position="309"/>
    </location>
</feature>
<dbReference type="GO" id="GO:0008982">
    <property type="term" value="F:protein-N(PI)-phosphohistidine-sugar phosphotransferase activity"/>
    <property type="evidence" value="ECO:0007669"/>
    <property type="project" value="UniProtKB-UniRule"/>
</dbReference>
<dbReference type="InterPro" id="IPR004796">
    <property type="entry name" value="PTS_IIC_cello"/>
</dbReference>
<keyword evidence="11" id="KW-0808">Transferase</keyword>
<gene>
    <name evidence="11" type="ORF">CRIB_629</name>
</gene>
<evidence type="ECO:0000256" key="9">
    <source>
        <dbReference type="SAM" id="Phobius"/>
    </source>
</evidence>
<dbReference type="InterPro" id="IPR003352">
    <property type="entry name" value="PTS_EIIC"/>
</dbReference>
<keyword evidence="7 8" id="KW-0472">Membrane</keyword>
<organism evidence="11 12">
    <name type="scientific">Romboutsia ilealis</name>
    <dbReference type="NCBI Taxonomy" id="1115758"/>
    <lineage>
        <taxon>Bacteria</taxon>
        <taxon>Bacillati</taxon>
        <taxon>Bacillota</taxon>
        <taxon>Clostridia</taxon>
        <taxon>Peptostreptococcales</taxon>
        <taxon>Peptostreptococcaceae</taxon>
        <taxon>Romboutsia</taxon>
    </lineage>
</organism>
<name>A0A1V1HZH5_9FIRM</name>
<dbReference type="RefSeq" id="WP_180703106.1">
    <property type="nucleotide sequence ID" value="NZ_LN555523.1"/>
</dbReference>
<evidence type="ECO:0000259" key="10">
    <source>
        <dbReference type="PROSITE" id="PS51105"/>
    </source>
</evidence>
<evidence type="ECO:0000256" key="1">
    <source>
        <dbReference type="ARBA" id="ARBA00004651"/>
    </source>
</evidence>
<dbReference type="PANTHER" id="PTHR33989">
    <property type="match status" value="1"/>
</dbReference>
<feature type="transmembrane region" description="Helical" evidence="9">
    <location>
        <begin position="142"/>
        <end position="161"/>
    </location>
</feature>
<feature type="transmembrane region" description="Helical" evidence="9">
    <location>
        <begin position="33"/>
        <end position="51"/>
    </location>
</feature>
<dbReference type="GO" id="GO:0005886">
    <property type="term" value="C:plasma membrane"/>
    <property type="evidence" value="ECO:0007669"/>
    <property type="project" value="UniProtKB-SubCell"/>
</dbReference>
<evidence type="ECO:0000256" key="7">
    <source>
        <dbReference type="ARBA" id="ARBA00023136"/>
    </source>
</evidence>
<keyword evidence="5 9" id="KW-0812">Transmembrane</keyword>
<feature type="transmembrane region" description="Helical" evidence="9">
    <location>
        <begin position="257"/>
        <end position="278"/>
    </location>
</feature>
<dbReference type="PIRSF" id="PIRSF006351">
    <property type="entry name" value="PTS_EIIC-Cellobiose"/>
    <property type="match status" value="1"/>
</dbReference>
<keyword evidence="6 9" id="KW-1133">Transmembrane helix</keyword>
<dbReference type="NCBIfam" id="TIGR00410">
    <property type="entry name" value="lacE"/>
    <property type="match status" value="1"/>
</dbReference>
<feature type="transmembrane region" description="Helical" evidence="9">
    <location>
        <begin position="321"/>
        <end position="345"/>
    </location>
</feature>
<evidence type="ECO:0000256" key="4">
    <source>
        <dbReference type="ARBA" id="ARBA00022597"/>
    </source>
</evidence>
<dbReference type="InterPro" id="IPR051088">
    <property type="entry name" value="PTS_Sugar-EIIC/EIIB"/>
</dbReference>
<evidence type="ECO:0000256" key="5">
    <source>
        <dbReference type="ARBA" id="ARBA00022692"/>
    </source>
</evidence>
<feature type="transmembrane region" description="Helical" evidence="9">
    <location>
        <begin position="194"/>
        <end position="214"/>
    </location>
</feature>
<comment type="subcellular location">
    <subcellularLocation>
        <location evidence="1">Cell membrane</location>
        <topology evidence="1">Multi-pass membrane protein</topology>
    </subcellularLocation>
</comment>
<feature type="transmembrane region" description="Helical" evidence="9">
    <location>
        <begin position="351"/>
        <end position="379"/>
    </location>
</feature>
<accession>A0A1V1HZH5</accession>
<reference evidence="11 12" key="1">
    <citation type="submission" date="2014-04" db="EMBL/GenBank/DDBJ databases">
        <authorList>
            <person name="Hornung B.V."/>
        </authorList>
    </citation>
    <scope>NUCLEOTIDE SEQUENCE [LARGE SCALE GENOMIC DNA]</scope>
    <source>
        <strain evidence="11 12">CRIB</strain>
    </source>
</reference>
<dbReference type="PANTHER" id="PTHR33989:SF4">
    <property type="entry name" value="PTS SYSTEM N,N'-DIACETYLCHITOBIOSE-SPECIFIC EIIC COMPONENT"/>
    <property type="match status" value="1"/>
</dbReference>
<dbReference type="Proteomes" id="UP000245622">
    <property type="component" value="Chromosome 1"/>
</dbReference>
<evidence type="ECO:0000256" key="6">
    <source>
        <dbReference type="ARBA" id="ARBA00022989"/>
    </source>
</evidence>
<dbReference type="EMBL" id="LN555523">
    <property type="protein sequence ID" value="CED93382.1"/>
    <property type="molecule type" value="Genomic_DNA"/>
</dbReference>
<comment type="function">
    <text evidence="8">The phosphoenolpyruvate-dependent sugar phosphotransferase system (PTS), a major carbohydrate active -transport system, catalyzes the phosphorylation of incoming sugar substrates concomitant with their translocation across the cell membrane.</text>
</comment>
<feature type="transmembrane region" description="Helical" evidence="9">
    <location>
        <begin position="90"/>
        <end position="110"/>
    </location>
</feature>
<proteinExistence type="predicted"/>
<keyword evidence="3 8" id="KW-1003">Cell membrane</keyword>
<feature type="transmembrane region" description="Helical" evidence="9">
    <location>
        <begin position="117"/>
        <end position="136"/>
    </location>
</feature>
<sequence>MNSNTLLEKLDRFLSPIGAKVGNQIHLKSISNGMMMTLPLIVVGSLFLIIANPPVNPDLVNPETANIFMKFMLSWKEFAVNNYQTLTTPYNMTMGMIGMMSAFAIAYCLASEYKMKAAISGLISTSMFLMICAPSVDGAIATNFLGADGLFIAIIIGLLSVEITRFIESRGWQFKFPDTVPPAVTAFVNSLLPLFLNIIVLYGINILIMISMGVGIPEAITKILTPALSIVDNIWGYLAVITFGNILWLLGVNGTSIIFPIVFTLGVQNTGINADLVAQGQDPSVIMNLQMFRFAILGGAGNTLGLTLLMMKSKSTHLKSLGRLGIVPGICGINEPIIFGGPIVFNPILAIPFIVTPIVTVALAYLAQIIGLITPGYLVDPSFTPFFAQAYFSSMDWRNVVFAFGLVLLSVVIYYPFFKVYEKNMLDQEGVCSDSVA</sequence>
<keyword evidence="4 8" id="KW-0762">Sugar transport</keyword>
<dbReference type="PROSITE" id="PS51105">
    <property type="entry name" value="PTS_EIIC_TYPE_3"/>
    <property type="match status" value="1"/>
</dbReference>
<evidence type="ECO:0000313" key="11">
    <source>
        <dbReference type="EMBL" id="CED93382.1"/>
    </source>
</evidence>
<dbReference type="KEGG" id="ril:CRIB_629"/>
<feature type="domain" description="PTS EIIC type-3" evidence="10">
    <location>
        <begin position="10"/>
        <end position="417"/>
    </location>
</feature>
<evidence type="ECO:0000313" key="12">
    <source>
        <dbReference type="Proteomes" id="UP000245622"/>
    </source>
</evidence>
<dbReference type="AlphaFoldDB" id="A0A1V1HZH5"/>
<dbReference type="InterPro" id="IPR004501">
    <property type="entry name" value="PTS_EIIC_3"/>
</dbReference>
<dbReference type="GeneID" id="82204811"/>
<dbReference type="GO" id="GO:0009401">
    <property type="term" value="P:phosphoenolpyruvate-dependent sugar phosphotransferase system"/>
    <property type="evidence" value="ECO:0007669"/>
    <property type="project" value="InterPro"/>
</dbReference>
<dbReference type="Pfam" id="PF02378">
    <property type="entry name" value="PTS_EIIC"/>
    <property type="match status" value="1"/>
</dbReference>